<evidence type="ECO:0000313" key="3">
    <source>
        <dbReference type="Proteomes" id="UP000219374"/>
    </source>
</evidence>
<keyword evidence="1" id="KW-0812">Transmembrane</keyword>
<proteinExistence type="predicted"/>
<protein>
    <submittedName>
        <fullName evidence="2">Uncharacterized protein</fullName>
    </submittedName>
</protein>
<feature type="transmembrane region" description="Helical" evidence="1">
    <location>
        <begin position="108"/>
        <end position="129"/>
    </location>
</feature>
<reference evidence="2 3" key="1">
    <citation type="submission" date="2017-09" db="EMBL/GenBank/DDBJ databases">
        <authorList>
            <person name="Ehlers B."/>
            <person name="Leendertz F.H."/>
        </authorList>
    </citation>
    <scope>NUCLEOTIDE SEQUENCE [LARGE SCALE GENOMIC DNA]</scope>
    <source>
        <strain evidence="2 3">CGMCC 1.10978</strain>
    </source>
</reference>
<keyword evidence="1" id="KW-1133">Transmembrane helix</keyword>
<feature type="transmembrane region" description="Helical" evidence="1">
    <location>
        <begin position="82"/>
        <end position="102"/>
    </location>
</feature>
<dbReference type="RefSeq" id="WP_097123336.1">
    <property type="nucleotide sequence ID" value="NZ_OCND01000011.1"/>
</dbReference>
<keyword evidence="1" id="KW-0472">Membrane</keyword>
<sequence>MMRTVLAVLAGLITAFALIFGLEMLGMALFPLPPGTTLQSEADLARLVAMSSTGKKIWVVCGWAIASFAGAWVAARISRQRRVMAAVAVAAFIVAGTVMNAMAIPHPLWMNALGVLLPIPLAVLAARLAGHRNTP</sequence>
<evidence type="ECO:0000313" key="2">
    <source>
        <dbReference type="EMBL" id="SOD56898.1"/>
    </source>
</evidence>
<dbReference type="OrthoDB" id="893761at2"/>
<dbReference type="AlphaFoldDB" id="A0A286DE00"/>
<gene>
    <name evidence="2" type="ORF">SAMN06296416_11164</name>
</gene>
<feature type="transmembrane region" description="Helical" evidence="1">
    <location>
        <begin position="57"/>
        <end position="75"/>
    </location>
</feature>
<name>A0A286DE00_9GAMM</name>
<evidence type="ECO:0000256" key="1">
    <source>
        <dbReference type="SAM" id="Phobius"/>
    </source>
</evidence>
<accession>A0A286DE00</accession>
<dbReference type="Proteomes" id="UP000219374">
    <property type="component" value="Unassembled WGS sequence"/>
</dbReference>
<dbReference type="EMBL" id="OCND01000011">
    <property type="protein sequence ID" value="SOD56898.1"/>
    <property type="molecule type" value="Genomic_DNA"/>
</dbReference>
<organism evidence="2 3">
    <name type="scientific">Pseudoxanthomonas wuyuanensis</name>
    <dbReference type="NCBI Taxonomy" id="1073196"/>
    <lineage>
        <taxon>Bacteria</taxon>
        <taxon>Pseudomonadati</taxon>
        <taxon>Pseudomonadota</taxon>
        <taxon>Gammaproteobacteria</taxon>
        <taxon>Lysobacterales</taxon>
        <taxon>Lysobacteraceae</taxon>
        <taxon>Pseudoxanthomonas</taxon>
    </lineage>
</organism>
<keyword evidence="3" id="KW-1185">Reference proteome</keyword>